<gene>
    <name evidence="3" type="ORF">G6F64_005276</name>
</gene>
<feature type="compositionally biased region" description="Polar residues" evidence="2">
    <location>
        <begin position="47"/>
        <end position="59"/>
    </location>
</feature>
<evidence type="ECO:0000313" key="4">
    <source>
        <dbReference type="Proteomes" id="UP000716291"/>
    </source>
</evidence>
<protein>
    <submittedName>
        <fullName evidence="3">Uncharacterized protein</fullName>
    </submittedName>
</protein>
<dbReference type="EMBL" id="JAANQT010000631">
    <property type="protein sequence ID" value="KAG1309476.1"/>
    <property type="molecule type" value="Genomic_DNA"/>
</dbReference>
<name>A0A9P7BSM5_RHIOR</name>
<comment type="caution">
    <text evidence="3">The sequence shown here is derived from an EMBL/GenBank/DDBJ whole genome shotgun (WGS) entry which is preliminary data.</text>
</comment>
<feature type="coiled-coil region" evidence="1">
    <location>
        <begin position="4"/>
        <end position="38"/>
    </location>
</feature>
<proteinExistence type="predicted"/>
<evidence type="ECO:0000256" key="2">
    <source>
        <dbReference type="SAM" id="MobiDB-lite"/>
    </source>
</evidence>
<dbReference type="AlphaFoldDB" id="A0A9P7BSM5"/>
<dbReference type="Proteomes" id="UP000716291">
    <property type="component" value="Unassembled WGS sequence"/>
</dbReference>
<keyword evidence="1" id="KW-0175">Coiled coil</keyword>
<keyword evidence="4" id="KW-1185">Reference proteome</keyword>
<evidence type="ECO:0000256" key="1">
    <source>
        <dbReference type="SAM" id="Coils"/>
    </source>
</evidence>
<sequence>MPTVKQLQAELAAAKAEITRLKQQNASLLERLAHASNAIASKKPVSTLVSSPTGISSTYKRPPPSDLGSSPPQKAAKLKASTPLPSQMAAASTFSVRSTNHGYKFLYLPIRRRLPIGQIRSRLRQLNINTRRILNIHYSDRDLVALLIHNDYETELRSLLKKFEIPVQDDYDPLDPSNLRDPKYDDWDEAERTCAARGLFLCRILRALDHLRGPIKRAVANFFANKGYMDPGDFPELFPVKNT</sequence>
<evidence type="ECO:0000313" key="3">
    <source>
        <dbReference type="EMBL" id="KAG1309476.1"/>
    </source>
</evidence>
<feature type="region of interest" description="Disordered" evidence="2">
    <location>
        <begin position="47"/>
        <end position="84"/>
    </location>
</feature>
<accession>A0A9P7BSM5</accession>
<organism evidence="3 4">
    <name type="scientific">Rhizopus oryzae</name>
    <name type="common">Mucormycosis agent</name>
    <name type="synonym">Rhizopus arrhizus var. delemar</name>
    <dbReference type="NCBI Taxonomy" id="64495"/>
    <lineage>
        <taxon>Eukaryota</taxon>
        <taxon>Fungi</taxon>
        <taxon>Fungi incertae sedis</taxon>
        <taxon>Mucoromycota</taxon>
        <taxon>Mucoromycotina</taxon>
        <taxon>Mucoromycetes</taxon>
        <taxon>Mucorales</taxon>
        <taxon>Mucorineae</taxon>
        <taxon>Rhizopodaceae</taxon>
        <taxon>Rhizopus</taxon>
    </lineage>
</organism>
<reference evidence="3" key="1">
    <citation type="journal article" date="2020" name="Microb. Genom.">
        <title>Genetic diversity of clinical and environmental Mucorales isolates obtained from an investigation of mucormycosis cases among solid organ transplant recipients.</title>
        <authorList>
            <person name="Nguyen M.H."/>
            <person name="Kaul D."/>
            <person name="Muto C."/>
            <person name="Cheng S.J."/>
            <person name="Richter R.A."/>
            <person name="Bruno V.M."/>
            <person name="Liu G."/>
            <person name="Beyhan S."/>
            <person name="Sundermann A.J."/>
            <person name="Mounaud S."/>
            <person name="Pasculle A.W."/>
            <person name="Nierman W.C."/>
            <person name="Driscoll E."/>
            <person name="Cumbie R."/>
            <person name="Clancy C.J."/>
            <person name="Dupont C.L."/>
        </authorList>
    </citation>
    <scope>NUCLEOTIDE SEQUENCE</scope>
    <source>
        <strain evidence="3">GL11</strain>
    </source>
</reference>